<dbReference type="PANTHER" id="PTHR48022:SF28">
    <property type="entry name" value="MAJOR FACILITATOR SUPERFAMILY (MFS) PROFILE DOMAIN-CONTAINING PROTEIN-RELATED"/>
    <property type="match status" value="1"/>
</dbReference>
<dbReference type="PROSITE" id="PS50850">
    <property type="entry name" value="MFS"/>
    <property type="match status" value="1"/>
</dbReference>
<protein>
    <recommendedName>
        <fullName evidence="10">Major facilitator superfamily (MFS) profile domain-containing protein</fullName>
    </recommendedName>
</protein>
<evidence type="ECO:0000256" key="7">
    <source>
        <dbReference type="RuleBase" id="RU003346"/>
    </source>
</evidence>
<feature type="domain" description="Major facilitator superfamily (MFS) profile" evidence="10">
    <location>
        <begin position="13"/>
        <end position="454"/>
    </location>
</feature>
<evidence type="ECO:0000256" key="6">
    <source>
        <dbReference type="ARBA" id="ARBA00023136"/>
    </source>
</evidence>
<dbReference type="PANTHER" id="PTHR48022">
    <property type="entry name" value="PLASTIDIC GLUCOSE TRANSPORTER 4"/>
    <property type="match status" value="1"/>
</dbReference>
<dbReference type="InterPro" id="IPR036259">
    <property type="entry name" value="MFS_trans_sf"/>
</dbReference>
<feature type="transmembrane region" description="Helical" evidence="9">
    <location>
        <begin position="139"/>
        <end position="158"/>
    </location>
</feature>
<keyword evidence="3 7" id="KW-0813">Transport</keyword>
<feature type="transmembrane region" description="Helical" evidence="9">
    <location>
        <begin position="83"/>
        <end position="101"/>
    </location>
</feature>
<evidence type="ECO:0000313" key="11">
    <source>
        <dbReference type="EMBL" id="KAF7931086.1"/>
    </source>
</evidence>
<feature type="transmembrane region" description="Helical" evidence="9">
    <location>
        <begin position="305"/>
        <end position="322"/>
    </location>
</feature>
<dbReference type="PRINTS" id="PR00171">
    <property type="entry name" value="SUGRTRNSPORT"/>
</dbReference>
<evidence type="ECO:0000259" key="10">
    <source>
        <dbReference type="PROSITE" id="PS50850"/>
    </source>
</evidence>
<evidence type="ECO:0000256" key="9">
    <source>
        <dbReference type="SAM" id="Phobius"/>
    </source>
</evidence>
<dbReference type="SUPFAM" id="SSF103473">
    <property type="entry name" value="MFS general substrate transporter"/>
    <property type="match status" value="1"/>
</dbReference>
<keyword evidence="12" id="KW-1185">Reference proteome</keyword>
<feature type="transmembrane region" description="Helical" evidence="9">
    <location>
        <begin position="263"/>
        <end position="285"/>
    </location>
</feature>
<feature type="transmembrane region" description="Helical" evidence="9">
    <location>
        <begin position="170"/>
        <end position="193"/>
    </location>
</feature>
<accession>A0A9P5I5K8</accession>
<gene>
    <name evidence="11" type="ORF">EAE97_009295</name>
</gene>
<evidence type="ECO:0000313" key="12">
    <source>
        <dbReference type="Proteomes" id="UP000710849"/>
    </source>
</evidence>
<evidence type="ECO:0000256" key="4">
    <source>
        <dbReference type="ARBA" id="ARBA00022692"/>
    </source>
</evidence>
<dbReference type="InterPro" id="IPR005828">
    <property type="entry name" value="MFS_sugar_transport-like"/>
</dbReference>
<dbReference type="GeneID" id="62152883"/>
<feature type="compositionally biased region" description="Low complexity" evidence="8">
    <location>
        <begin position="501"/>
        <end position="515"/>
    </location>
</feature>
<comment type="subcellular location">
    <subcellularLocation>
        <location evidence="1">Membrane</location>
        <topology evidence="1">Multi-pass membrane protein</topology>
    </subcellularLocation>
</comment>
<keyword evidence="5 9" id="KW-1133">Transmembrane helix</keyword>
<evidence type="ECO:0000256" key="1">
    <source>
        <dbReference type="ARBA" id="ARBA00004141"/>
    </source>
</evidence>
<evidence type="ECO:0000256" key="5">
    <source>
        <dbReference type="ARBA" id="ARBA00022989"/>
    </source>
</evidence>
<dbReference type="GO" id="GO:0005351">
    <property type="term" value="F:carbohydrate:proton symporter activity"/>
    <property type="evidence" value="ECO:0007669"/>
    <property type="project" value="TreeGrafter"/>
</dbReference>
<feature type="transmembrane region" description="Helical" evidence="9">
    <location>
        <begin position="107"/>
        <end position="127"/>
    </location>
</feature>
<comment type="caution">
    <text evidence="11">The sequence shown here is derived from an EMBL/GenBank/DDBJ whole genome shotgun (WGS) entry which is preliminary data.</text>
</comment>
<feature type="transmembrane region" description="Helical" evidence="9">
    <location>
        <begin position="401"/>
        <end position="420"/>
    </location>
</feature>
<feature type="region of interest" description="Disordered" evidence="8">
    <location>
        <begin position="492"/>
        <end position="541"/>
    </location>
</feature>
<dbReference type="EMBL" id="RCSW01000021">
    <property type="protein sequence ID" value="KAF7931086.1"/>
    <property type="molecule type" value="Genomic_DNA"/>
</dbReference>
<dbReference type="AlphaFoldDB" id="A0A9P5I5K8"/>
<feature type="transmembrane region" description="Helical" evidence="9">
    <location>
        <begin position="432"/>
        <end position="450"/>
    </location>
</feature>
<keyword evidence="4 9" id="KW-0812">Transmembrane</keyword>
<evidence type="ECO:0000256" key="3">
    <source>
        <dbReference type="ARBA" id="ARBA00022448"/>
    </source>
</evidence>
<dbReference type="InterPro" id="IPR050360">
    <property type="entry name" value="MFS_Sugar_Transporters"/>
</dbReference>
<proteinExistence type="inferred from homology"/>
<dbReference type="InterPro" id="IPR003663">
    <property type="entry name" value="Sugar/inositol_transpt"/>
</dbReference>
<dbReference type="NCBIfam" id="TIGR00879">
    <property type="entry name" value="SP"/>
    <property type="match status" value="1"/>
</dbReference>
<sequence length="541" mass="59899">MPHLEGRALFTAVTSLTCLGFLLIGYDNGLMGGLVNATGFKDTFDNPDPTVVGLIVAIYEVGCFLGSVATSLFGENIGRKRSIGMGVVIMIIGALLQASAYSRAHIIVARVVSGVGMRFINSTVPVFQAEFSPKATRGLYVCMQLSTLNFGIFLAYWVDYGFTQSYTASFSWRVPTILQCMFLVPMLVLLAIVPESPRWLAAHEKTDESLNVLSGLHSYHMTEEQIQSLHLEIVRTCEFEKFLGTGSWSDLFTNDAIQSQRRFLIACAIQSFQQLGGINALIYYSNTLFSTSLGFSDHLSALMSGFLQTWFFAASFIPWLLIDRIGRRPLLLSMISVMSIVMIVQTRLIYNVQNNTSIAKGCGNGAAVMLFIFEGAFTIGFQATVWVYPSEILPLRLRQRGSSVSTACNWIFNYMVVQVTPIALNNIGYKTYIIFGVLNACWIPIIYLYFPETKGLELEDIDKIFERSHGVIERLNGPERDDEEFRGVSVLNGEGRHTSSENHSVSMSGSGSSVVDQRELGADTGKGTKEEIERVTSEEHS</sequence>
<feature type="transmembrane region" description="Helical" evidence="9">
    <location>
        <begin position="370"/>
        <end position="389"/>
    </location>
</feature>
<feature type="compositionally biased region" description="Basic and acidic residues" evidence="8">
    <location>
        <begin position="516"/>
        <end position="541"/>
    </location>
</feature>
<dbReference type="GO" id="GO:0016020">
    <property type="term" value="C:membrane"/>
    <property type="evidence" value="ECO:0007669"/>
    <property type="project" value="UniProtKB-SubCell"/>
</dbReference>
<dbReference type="Pfam" id="PF00083">
    <property type="entry name" value="Sugar_tr"/>
    <property type="match status" value="1"/>
</dbReference>
<evidence type="ECO:0000256" key="8">
    <source>
        <dbReference type="SAM" id="MobiDB-lite"/>
    </source>
</evidence>
<dbReference type="Proteomes" id="UP000710849">
    <property type="component" value="Unassembled WGS sequence"/>
</dbReference>
<evidence type="ECO:0000256" key="2">
    <source>
        <dbReference type="ARBA" id="ARBA00010992"/>
    </source>
</evidence>
<feature type="transmembrane region" description="Helical" evidence="9">
    <location>
        <begin position="51"/>
        <end position="74"/>
    </location>
</feature>
<dbReference type="FunFam" id="1.20.1250.20:FF:000090">
    <property type="entry name" value="MFS sugar transporter, putative"/>
    <property type="match status" value="1"/>
</dbReference>
<dbReference type="InterPro" id="IPR020846">
    <property type="entry name" value="MFS_dom"/>
</dbReference>
<reference evidence="11 12" key="1">
    <citation type="journal article" date="2020" name="Genome Biol. Evol.">
        <title>Comparative genomics of Sclerotiniaceae.</title>
        <authorList>
            <person name="Valero Jimenez C.A."/>
            <person name="Steentjes M."/>
            <person name="Scholten O.E."/>
            <person name="Van Kan J.A.L."/>
        </authorList>
    </citation>
    <scope>NUCLEOTIDE SEQUENCE [LARGE SCALE GENOMIC DNA]</scope>
    <source>
        <strain evidence="11 12">MUCL 94</strain>
    </source>
</reference>
<feature type="transmembrane region" description="Helical" evidence="9">
    <location>
        <begin position="7"/>
        <end position="26"/>
    </location>
</feature>
<keyword evidence="6 9" id="KW-0472">Membrane</keyword>
<dbReference type="Gene3D" id="1.20.1250.20">
    <property type="entry name" value="MFS general substrate transporter like domains"/>
    <property type="match status" value="1"/>
</dbReference>
<organism evidence="11 12">
    <name type="scientific">Botrytis byssoidea</name>
    <dbReference type="NCBI Taxonomy" id="139641"/>
    <lineage>
        <taxon>Eukaryota</taxon>
        <taxon>Fungi</taxon>
        <taxon>Dikarya</taxon>
        <taxon>Ascomycota</taxon>
        <taxon>Pezizomycotina</taxon>
        <taxon>Leotiomycetes</taxon>
        <taxon>Helotiales</taxon>
        <taxon>Sclerotiniaceae</taxon>
        <taxon>Botrytis</taxon>
    </lineage>
</organism>
<dbReference type="RefSeq" id="XP_038729366.1">
    <property type="nucleotide sequence ID" value="XM_038879810.1"/>
</dbReference>
<name>A0A9P5I5K8_9HELO</name>
<comment type="similarity">
    <text evidence="2 7">Belongs to the major facilitator superfamily. Sugar transporter (TC 2.A.1.1) family.</text>
</comment>
<feature type="transmembrane region" description="Helical" evidence="9">
    <location>
        <begin position="329"/>
        <end position="350"/>
    </location>
</feature>